<feature type="domain" description="SET" evidence="3">
    <location>
        <begin position="129"/>
        <end position="376"/>
    </location>
</feature>
<gene>
    <name evidence="4" type="ORF">CHYS00102_LOCUS15329</name>
</gene>
<protein>
    <recommendedName>
        <fullName evidence="3">SET domain-containing protein</fullName>
    </recommendedName>
</protein>
<dbReference type="AlphaFoldDB" id="A0A7S1FT81"/>
<dbReference type="GO" id="GO:0016279">
    <property type="term" value="F:protein-lysine N-methyltransferase activity"/>
    <property type="evidence" value="ECO:0007669"/>
    <property type="project" value="TreeGrafter"/>
</dbReference>
<sequence length="481" mass="51654">MTRTSSSVARKSPSLFLMLLSCPLLMAAPLPFRRHATSAFVAEPPRFRLATPRRAPPLRATKKKKKGGRPAATGVRGFGGGPTKKSTEGSAGGGEVDRTRPARAFYDFVETACEPVSPAAAALAAANLRRVALGQFPLPDTDATLRGVVALRDLKKGEEILAVPYEMALDLGREGADPTLPAVALLQEICRGGKARSEHRPVERAGYLAMLPPFLGADCRGSTDFWSEAALDALQCPFVADETRSRRELVRLRHERDCAPLVPDRDGERIGDGSTLALPGPEDPVGAVFAEAEAAEHAAELHLRWATWLVTSRVLTVQGPAGSNSARRLMIPFVDMCNHDRSSPHVLSGRAEPGGMLKVIAGRDVVAGEQVNICYGGGVAGNDRFVQDYGFLDDFGTGGDRTRGYDIVARQVVGTGRVMEGGGAGGYMPPTEQEACIAALKETTVEEDQKILEETEQEDMRMAVRYRIGLKEALTREGVQL</sequence>
<organism evidence="4">
    <name type="scientific">Corethron hystrix</name>
    <dbReference type="NCBI Taxonomy" id="216773"/>
    <lineage>
        <taxon>Eukaryota</taxon>
        <taxon>Sar</taxon>
        <taxon>Stramenopiles</taxon>
        <taxon>Ochrophyta</taxon>
        <taxon>Bacillariophyta</taxon>
        <taxon>Coscinodiscophyceae</taxon>
        <taxon>Corethrophycidae</taxon>
        <taxon>Corethrales</taxon>
        <taxon>Corethraceae</taxon>
        <taxon>Corethron</taxon>
    </lineage>
</organism>
<dbReference type="SUPFAM" id="SSF82199">
    <property type="entry name" value="SET domain"/>
    <property type="match status" value="1"/>
</dbReference>
<keyword evidence="2" id="KW-0732">Signal</keyword>
<dbReference type="CDD" id="cd10527">
    <property type="entry name" value="SET_LSMT"/>
    <property type="match status" value="1"/>
</dbReference>
<evidence type="ECO:0000256" key="1">
    <source>
        <dbReference type="SAM" id="MobiDB-lite"/>
    </source>
</evidence>
<dbReference type="InterPro" id="IPR050600">
    <property type="entry name" value="SETD3_SETD6_MTase"/>
</dbReference>
<accession>A0A7S1FT81</accession>
<evidence type="ECO:0000259" key="3">
    <source>
        <dbReference type="PROSITE" id="PS50280"/>
    </source>
</evidence>
<proteinExistence type="predicted"/>
<reference evidence="4" key="1">
    <citation type="submission" date="2021-01" db="EMBL/GenBank/DDBJ databases">
        <authorList>
            <person name="Corre E."/>
            <person name="Pelletier E."/>
            <person name="Niang G."/>
            <person name="Scheremetjew M."/>
            <person name="Finn R."/>
            <person name="Kale V."/>
            <person name="Holt S."/>
            <person name="Cochrane G."/>
            <person name="Meng A."/>
            <person name="Brown T."/>
            <person name="Cohen L."/>
        </authorList>
    </citation>
    <scope>NUCLEOTIDE SEQUENCE</scope>
    <source>
        <strain evidence="4">308</strain>
    </source>
</reference>
<feature type="signal peptide" evidence="2">
    <location>
        <begin position="1"/>
        <end position="27"/>
    </location>
</feature>
<dbReference type="Gene3D" id="3.90.1410.10">
    <property type="entry name" value="set domain protein methyltransferase, domain 1"/>
    <property type="match status" value="1"/>
</dbReference>
<feature type="region of interest" description="Disordered" evidence="1">
    <location>
        <begin position="52"/>
        <end position="98"/>
    </location>
</feature>
<dbReference type="InterPro" id="IPR046341">
    <property type="entry name" value="SET_dom_sf"/>
</dbReference>
<dbReference type="InterPro" id="IPR001214">
    <property type="entry name" value="SET_dom"/>
</dbReference>
<dbReference type="PROSITE" id="PS51257">
    <property type="entry name" value="PROKAR_LIPOPROTEIN"/>
    <property type="match status" value="1"/>
</dbReference>
<dbReference type="PANTHER" id="PTHR13271:SF151">
    <property type="entry name" value="SET DOMAIN-CONTAINING PROTEIN 4"/>
    <property type="match status" value="1"/>
</dbReference>
<dbReference type="PANTHER" id="PTHR13271">
    <property type="entry name" value="UNCHARACTERIZED PUTATIVE METHYLTRANSFERASE"/>
    <property type="match status" value="1"/>
</dbReference>
<feature type="chain" id="PRO_5030768047" description="SET domain-containing protein" evidence="2">
    <location>
        <begin position="28"/>
        <end position="481"/>
    </location>
</feature>
<dbReference type="EMBL" id="HBFR01021286">
    <property type="protein sequence ID" value="CAD8888131.1"/>
    <property type="molecule type" value="Transcribed_RNA"/>
</dbReference>
<dbReference type="PROSITE" id="PS50280">
    <property type="entry name" value="SET"/>
    <property type="match status" value="1"/>
</dbReference>
<evidence type="ECO:0000313" key="4">
    <source>
        <dbReference type="EMBL" id="CAD8888131.1"/>
    </source>
</evidence>
<evidence type="ECO:0000256" key="2">
    <source>
        <dbReference type="SAM" id="SignalP"/>
    </source>
</evidence>
<name>A0A7S1FT81_9STRA</name>